<dbReference type="SMART" id="SM00091">
    <property type="entry name" value="PAS"/>
    <property type="match status" value="1"/>
</dbReference>
<dbReference type="InterPro" id="IPR011006">
    <property type="entry name" value="CheY-like_superfamily"/>
</dbReference>
<dbReference type="SMART" id="SM00073">
    <property type="entry name" value="HPT"/>
    <property type="match status" value="1"/>
</dbReference>
<evidence type="ECO:0000256" key="1">
    <source>
        <dbReference type="ARBA" id="ARBA00000085"/>
    </source>
</evidence>
<keyword evidence="9 14" id="KW-1133">Transmembrane helix</keyword>
<dbReference type="NCBIfam" id="TIGR00229">
    <property type="entry name" value="sensory_box"/>
    <property type="match status" value="1"/>
</dbReference>
<dbReference type="Gene3D" id="1.10.287.130">
    <property type="match status" value="1"/>
</dbReference>
<dbReference type="PANTHER" id="PTHR45339">
    <property type="entry name" value="HYBRID SIGNAL TRANSDUCTION HISTIDINE KINASE J"/>
    <property type="match status" value="1"/>
</dbReference>
<dbReference type="SUPFAM" id="SSF52172">
    <property type="entry name" value="CheY-like"/>
    <property type="match status" value="1"/>
</dbReference>
<evidence type="ECO:0000256" key="11">
    <source>
        <dbReference type="ARBA" id="ARBA00023136"/>
    </source>
</evidence>
<feature type="domain" description="HPt" evidence="18">
    <location>
        <begin position="936"/>
        <end position="1033"/>
    </location>
</feature>
<gene>
    <name evidence="19" type="ORF">L2725_09225</name>
</gene>
<evidence type="ECO:0000256" key="3">
    <source>
        <dbReference type="ARBA" id="ARBA00012438"/>
    </source>
</evidence>
<dbReference type="InterPro" id="IPR000014">
    <property type="entry name" value="PAS"/>
</dbReference>
<dbReference type="SUPFAM" id="SSF55874">
    <property type="entry name" value="ATPase domain of HSP90 chaperone/DNA topoisomerase II/histidine kinase"/>
    <property type="match status" value="1"/>
</dbReference>
<dbReference type="CDD" id="cd17546">
    <property type="entry name" value="REC_hyHK_CKI1_RcsC-like"/>
    <property type="match status" value="1"/>
</dbReference>
<dbReference type="CDD" id="cd16922">
    <property type="entry name" value="HATPase_EvgS-ArcB-TorS-like"/>
    <property type="match status" value="1"/>
</dbReference>
<evidence type="ECO:0000256" key="4">
    <source>
        <dbReference type="ARBA" id="ARBA00022475"/>
    </source>
</evidence>
<dbReference type="InterPro" id="IPR013656">
    <property type="entry name" value="PAS_4"/>
</dbReference>
<dbReference type="PROSITE" id="PS50112">
    <property type="entry name" value="PAS"/>
    <property type="match status" value="1"/>
</dbReference>
<dbReference type="Pfam" id="PF02518">
    <property type="entry name" value="HATPase_c"/>
    <property type="match status" value="1"/>
</dbReference>
<comment type="subcellular location">
    <subcellularLocation>
        <location evidence="2">Cell membrane</location>
        <topology evidence="2">Multi-pass membrane protein</topology>
    </subcellularLocation>
</comment>
<dbReference type="Gene3D" id="3.30.450.20">
    <property type="entry name" value="PAS domain"/>
    <property type="match status" value="1"/>
</dbReference>
<dbReference type="InterPro" id="IPR003594">
    <property type="entry name" value="HATPase_dom"/>
</dbReference>
<keyword evidence="8 19" id="KW-0067">ATP-binding</keyword>
<dbReference type="CDD" id="cd00130">
    <property type="entry name" value="PAS"/>
    <property type="match status" value="1"/>
</dbReference>
<evidence type="ECO:0000259" key="16">
    <source>
        <dbReference type="PROSITE" id="PS50110"/>
    </source>
</evidence>
<evidence type="ECO:0000256" key="2">
    <source>
        <dbReference type="ARBA" id="ARBA00004651"/>
    </source>
</evidence>
<dbReference type="InterPro" id="IPR035965">
    <property type="entry name" value="PAS-like_dom_sf"/>
</dbReference>
<dbReference type="PROSITE" id="PS50109">
    <property type="entry name" value="HIS_KIN"/>
    <property type="match status" value="1"/>
</dbReference>
<proteinExistence type="predicted"/>
<dbReference type="EMBL" id="JAKIKT010000003">
    <property type="protein sequence ID" value="MCL2913972.1"/>
    <property type="molecule type" value="Genomic_DNA"/>
</dbReference>
<keyword evidence="6 14" id="KW-0812">Transmembrane</keyword>
<dbReference type="Proteomes" id="UP001202831">
    <property type="component" value="Unassembled WGS sequence"/>
</dbReference>
<dbReference type="CDD" id="cd00082">
    <property type="entry name" value="HisKA"/>
    <property type="match status" value="1"/>
</dbReference>
<evidence type="ECO:0000313" key="19">
    <source>
        <dbReference type="EMBL" id="MCL2913972.1"/>
    </source>
</evidence>
<dbReference type="CDD" id="cd00088">
    <property type="entry name" value="HPT"/>
    <property type="match status" value="1"/>
</dbReference>
<evidence type="ECO:0000256" key="7">
    <source>
        <dbReference type="ARBA" id="ARBA00022741"/>
    </source>
</evidence>
<dbReference type="SMART" id="SM00448">
    <property type="entry name" value="REC"/>
    <property type="match status" value="1"/>
</dbReference>
<comment type="catalytic activity">
    <reaction evidence="1">
        <text>ATP + protein L-histidine = ADP + protein N-phospho-L-histidine.</text>
        <dbReference type="EC" id="2.7.13.3"/>
    </reaction>
</comment>
<evidence type="ECO:0000256" key="9">
    <source>
        <dbReference type="ARBA" id="ARBA00022989"/>
    </source>
</evidence>
<keyword evidence="20" id="KW-1185">Reference proteome</keyword>
<feature type="transmembrane region" description="Helical" evidence="14">
    <location>
        <begin position="20"/>
        <end position="40"/>
    </location>
</feature>
<feature type="domain" description="PAS" evidence="17">
    <location>
        <begin position="256"/>
        <end position="326"/>
    </location>
</feature>
<evidence type="ECO:0000313" key="20">
    <source>
        <dbReference type="Proteomes" id="UP001202831"/>
    </source>
</evidence>
<feature type="domain" description="Response regulatory" evidence="16">
    <location>
        <begin position="778"/>
        <end position="898"/>
    </location>
</feature>
<keyword evidence="5 13" id="KW-0597">Phosphoprotein</keyword>
<protein>
    <recommendedName>
        <fullName evidence="3">histidine kinase</fullName>
        <ecNumber evidence="3">2.7.13.3</ecNumber>
    </recommendedName>
</protein>
<dbReference type="SUPFAM" id="SSF47384">
    <property type="entry name" value="Homodimeric domain of signal transducing histidine kinase"/>
    <property type="match status" value="1"/>
</dbReference>
<evidence type="ECO:0000256" key="8">
    <source>
        <dbReference type="ARBA" id="ARBA00022840"/>
    </source>
</evidence>
<reference evidence="19 20" key="1">
    <citation type="submission" date="2022-01" db="EMBL/GenBank/DDBJ databases">
        <title>Whole genome-based taxonomy of the Shewanellaceae.</title>
        <authorList>
            <person name="Martin-Rodriguez A.J."/>
        </authorList>
    </citation>
    <scope>NUCLEOTIDE SEQUENCE [LARGE SCALE GENOMIC DNA]</scope>
    <source>
        <strain evidence="19 20">DSM 21332</strain>
    </source>
</reference>
<dbReference type="InterPro" id="IPR036890">
    <property type="entry name" value="HATPase_C_sf"/>
</dbReference>
<sequence>MQTSNAKARFRRSLGVKLNVANITLSIMVCLMVTVSYYNVLANRIEDQARAEIADVLSTLNISLEAKAEVADLQRVVGALAAKSTIRRMSILSGDTVIADSNGQFIGRSRDFAFDNKVSRLFEQSVKQNQEFLLDQAQGVMHQAHQLFWVSPEEQRLRPYQVYIAYNTDLMERQAKSDLIEFIIIQAIGFILILLVNPLIQREVVLKPIRSIRTQISKNPKATIDFRSNDEFGLMIDSYNNAIRQRQIGERELLQSRHYIDKVTNVIPVQLAYVDRELKLRFVNRRLLQWLGKSEAQVLGKDLASVMPQELETLIRPHISRALRGRIQVFESQLEEADTGQVFLQSTYVPDLDEHQDVNGFFMCVEDMTHIKANEHKIELYAQEMEFKNWALTEATEKAQEATRTKADFLACMSHEIRTPMNGVLGILSLLEQTELSRQQRQYVSVASSSADALLTLLNDILDFSKVESGKFVIDKTEFDFLQLLDDVIQPLAMRSEEKGLQLVLDVKAVDSRWIKGDPTRIRQILSNLIGNAIKFTEQGWVKVSVNVTEYDGRLRLRAEVEDTGIGIDEENQGMLFQPFVQADSSTTRHFGGTGLGLSIAKRLCQLMCGDIRVSSQPGKGSVFAFHIEVEEAPQQSDELWPPCLADQEIMMVREQAFDDDQVRVLLNSWGADTQVRDMSIFNDIENAPSSLICSVPLHPTDIEALLEQLVGVANLGSNVMAVMSHKQVLEASERFGNKIHLSTRPAQLHVIEACLKGKLAGDPASEGAIVNFENKYKILLVEDSKVNQIVIKGMLKKLGLQQVLIAANGEKALAVLESTDFDLVLMDCQMPVMDGYHATQAIRMGDAGEGKRDLPVIALTANAMQGDREKCLAAGMDDYISKPLSIPILGITLSKYLGVNGSTANAQPVVAYEGKTMDQPCMFNLDSALKTFMGDRELLSETLAAFVDEMTSLAVQLEVEVEAQNADAIVAISHTIKGASANLSMGPLATKAKELESIAKKGQSNDVANRYRELSLLFEATVQQVNEILNIKPQDNSEFVSGNTAG</sequence>
<dbReference type="PRINTS" id="PR00344">
    <property type="entry name" value="BCTRLSENSOR"/>
</dbReference>
<dbReference type="GO" id="GO:0005524">
    <property type="term" value="F:ATP binding"/>
    <property type="evidence" value="ECO:0007669"/>
    <property type="project" value="UniProtKB-KW"/>
</dbReference>
<dbReference type="Pfam" id="PF00072">
    <property type="entry name" value="Response_reg"/>
    <property type="match status" value="1"/>
</dbReference>
<dbReference type="InterPro" id="IPR036641">
    <property type="entry name" value="HPT_dom_sf"/>
</dbReference>
<evidence type="ECO:0000256" key="5">
    <source>
        <dbReference type="ARBA" id="ARBA00022553"/>
    </source>
</evidence>
<dbReference type="InterPro" id="IPR036097">
    <property type="entry name" value="HisK_dim/P_sf"/>
</dbReference>
<dbReference type="EC" id="2.7.13.3" evidence="3"/>
<evidence type="ECO:0000259" key="18">
    <source>
        <dbReference type="PROSITE" id="PS50894"/>
    </source>
</evidence>
<dbReference type="SUPFAM" id="SSF55785">
    <property type="entry name" value="PYP-like sensor domain (PAS domain)"/>
    <property type="match status" value="1"/>
</dbReference>
<evidence type="ECO:0000256" key="13">
    <source>
        <dbReference type="PROSITE-ProRule" id="PRU00169"/>
    </source>
</evidence>
<feature type="modified residue" description="4-aspartylphosphate" evidence="13">
    <location>
        <position position="828"/>
    </location>
</feature>
<dbReference type="SMART" id="SM00387">
    <property type="entry name" value="HATPase_c"/>
    <property type="match status" value="1"/>
</dbReference>
<evidence type="ECO:0000256" key="14">
    <source>
        <dbReference type="SAM" id="Phobius"/>
    </source>
</evidence>
<keyword evidence="7" id="KW-0547">Nucleotide-binding</keyword>
<dbReference type="SMART" id="SM00388">
    <property type="entry name" value="HisKA"/>
    <property type="match status" value="1"/>
</dbReference>
<keyword evidence="11 14" id="KW-0472">Membrane</keyword>
<dbReference type="Gene3D" id="3.30.565.10">
    <property type="entry name" value="Histidine kinase-like ATPase, C-terminal domain"/>
    <property type="match status" value="1"/>
</dbReference>
<dbReference type="Gene3D" id="1.20.120.160">
    <property type="entry name" value="HPT domain"/>
    <property type="match status" value="1"/>
</dbReference>
<keyword evidence="4" id="KW-1003">Cell membrane</keyword>
<evidence type="ECO:0000256" key="6">
    <source>
        <dbReference type="ARBA" id="ARBA00022692"/>
    </source>
</evidence>
<dbReference type="SUPFAM" id="SSF47226">
    <property type="entry name" value="Histidine-containing phosphotransfer domain, HPT domain"/>
    <property type="match status" value="1"/>
</dbReference>
<comment type="caution">
    <text evidence="19">The sequence shown here is derived from an EMBL/GenBank/DDBJ whole genome shotgun (WGS) entry which is preliminary data.</text>
</comment>
<organism evidence="19 20">
    <name type="scientific">Shewanella corallii</name>
    <dbReference type="NCBI Taxonomy" id="560080"/>
    <lineage>
        <taxon>Bacteria</taxon>
        <taxon>Pseudomonadati</taxon>
        <taxon>Pseudomonadota</taxon>
        <taxon>Gammaproteobacteria</taxon>
        <taxon>Alteromonadales</taxon>
        <taxon>Shewanellaceae</taxon>
        <taxon>Shewanella</taxon>
    </lineage>
</organism>
<name>A0ABT0N823_9GAMM</name>
<dbReference type="PANTHER" id="PTHR45339:SF1">
    <property type="entry name" value="HYBRID SIGNAL TRANSDUCTION HISTIDINE KINASE J"/>
    <property type="match status" value="1"/>
</dbReference>
<evidence type="ECO:0000256" key="10">
    <source>
        <dbReference type="ARBA" id="ARBA00023012"/>
    </source>
</evidence>
<feature type="modified residue" description="Phosphohistidine" evidence="12">
    <location>
        <position position="975"/>
    </location>
</feature>
<dbReference type="Pfam" id="PF08448">
    <property type="entry name" value="PAS_4"/>
    <property type="match status" value="1"/>
</dbReference>
<feature type="domain" description="Histidine kinase" evidence="15">
    <location>
        <begin position="412"/>
        <end position="632"/>
    </location>
</feature>
<dbReference type="InterPro" id="IPR004358">
    <property type="entry name" value="Sig_transdc_His_kin-like_C"/>
</dbReference>
<dbReference type="RefSeq" id="WP_249248710.1">
    <property type="nucleotide sequence ID" value="NZ_JAKIKT010000003.1"/>
</dbReference>
<dbReference type="InterPro" id="IPR003661">
    <property type="entry name" value="HisK_dim/P_dom"/>
</dbReference>
<dbReference type="Pfam" id="PF01627">
    <property type="entry name" value="Hpt"/>
    <property type="match status" value="1"/>
</dbReference>
<dbReference type="Pfam" id="PF00512">
    <property type="entry name" value="HisKA"/>
    <property type="match status" value="1"/>
</dbReference>
<evidence type="ECO:0000259" key="17">
    <source>
        <dbReference type="PROSITE" id="PS50112"/>
    </source>
</evidence>
<evidence type="ECO:0000259" key="15">
    <source>
        <dbReference type="PROSITE" id="PS50109"/>
    </source>
</evidence>
<dbReference type="PROSITE" id="PS50110">
    <property type="entry name" value="RESPONSE_REGULATORY"/>
    <property type="match status" value="1"/>
</dbReference>
<feature type="transmembrane region" description="Helical" evidence="14">
    <location>
        <begin position="179"/>
        <end position="200"/>
    </location>
</feature>
<dbReference type="InterPro" id="IPR001789">
    <property type="entry name" value="Sig_transdc_resp-reg_receiver"/>
</dbReference>
<dbReference type="InterPro" id="IPR005467">
    <property type="entry name" value="His_kinase_dom"/>
</dbReference>
<keyword evidence="10" id="KW-0902">Two-component regulatory system</keyword>
<evidence type="ECO:0000256" key="12">
    <source>
        <dbReference type="PROSITE-ProRule" id="PRU00110"/>
    </source>
</evidence>
<accession>A0ABT0N823</accession>
<dbReference type="PROSITE" id="PS50894">
    <property type="entry name" value="HPT"/>
    <property type="match status" value="1"/>
</dbReference>
<dbReference type="Gene3D" id="3.40.50.2300">
    <property type="match status" value="1"/>
</dbReference>
<dbReference type="InterPro" id="IPR008207">
    <property type="entry name" value="Sig_transdc_His_kin_Hpt_dom"/>
</dbReference>